<keyword evidence="1" id="KW-0472">Membrane</keyword>
<feature type="transmembrane region" description="Helical" evidence="1">
    <location>
        <begin position="172"/>
        <end position="196"/>
    </location>
</feature>
<organism evidence="2 3">
    <name type="scientific">Cronartium quercuum f. sp. fusiforme G11</name>
    <dbReference type="NCBI Taxonomy" id="708437"/>
    <lineage>
        <taxon>Eukaryota</taxon>
        <taxon>Fungi</taxon>
        <taxon>Dikarya</taxon>
        <taxon>Basidiomycota</taxon>
        <taxon>Pucciniomycotina</taxon>
        <taxon>Pucciniomycetes</taxon>
        <taxon>Pucciniales</taxon>
        <taxon>Coleosporiaceae</taxon>
        <taxon>Cronartium</taxon>
    </lineage>
</organism>
<reference evidence="2" key="1">
    <citation type="submission" date="2013-11" db="EMBL/GenBank/DDBJ databases">
        <title>Genome sequence of the fusiform rust pathogen reveals effectors for host alternation and coevolution with pine.</title>
        <authorList>
            <consortium name="DOE Joint Genome Institute"/>
            <person name="Smith K."/>
            <person name="Pendleton A."/>
            <person name="Kubisiak T."/>
            <person name="Anderson C."/>
            <person name="Salamov A."/>
            <person name="Aerts A."/>
            <person name="Riley R."/>
            <person name="Clum A."/>
            <person name="Lindquist E."/>
            <person name="Ence D."/>
            <person name="Campbell M."/>
            <person name="Kronenberg Z."/>
            <person name="Feau N."/>
            <person name="Dhillon B."/>
            <person name="Hamelin R."/>
            <person name="Burleigh J."/>
            <person name="Smith J."/>
            <person name="Yandell M."/>
            <person name="Nelson C."/>
            <person name="Grigoriev I."/>
            <person name="Davis J."/>
        </authorList>
    </citation>
    <scope>NUCLEOTIDE SEQUENCE</scope>
    <source>
        <strain evidence="2">G11</strain>
    </source>
</reference>
<comment type="caution">
    <text evidence="2">The sequence shown here is derived from an EMBL/GenBank/DDBJ whole genome shotgun (WGS) entry which is preliminary data.</text>
</comment>
<keyword evidence="1" id="KW-0812">Transmembrane</keyword>
<keyword evidence="1" id="KW-1133">Transmembrane helix</keyword>
<feature type="transmembrane region" description="Helical" evidence="1">
    <location>
        <begin position="87"/>
        <end position="104"/>
    </location>
</feature>
<feature type="transmembrane region" description="Helical" evidence="1">
    <location>
        <begin position="44"/>
        <end position="66"/>
    </location>
</feature>
<accession>A0A9P6T858</accession>
<dbReference type="OrthoDB" id="2504686at2759"/>
<feature type="transmembrane region" description="Helical" evidence="1">
    <location>
        <begin position="258"/>
        <end position="278"/>
    </location>
</feature>
<feature type="transmembrane region" description="Helical" evidence="1">
    <location>
        <begin position="361"/>
        <end position="378"/>
    </location>
</feature>
<dbReference type="EMBL" id="MU167355">
    <property type="protein sequence ID" value="KAG0142255.1"/>
    <property type="molecule type" value="Genomic_DNA"/>
</dbReference>
<proteinExistence type="predicted"/>
<sequence>MSEVHSLVLKFVTKIALDKNPYLETAHLINSMIQPPVVSQWNLWTVRCITVGFAILFCQATNLLYLRITTNRFYFFKINKLGLINMEVINMNTLGYLIFSGLAFSDRIFREVVWAGYHNQSGQIFLFCTKFLAALFSAWVVWWVCVCHCVLLRWGDSMEDPTRPNTSKARMAAWMMNMCFLALALWVFVPVIWVFFKVNSEYIMIANVGDATIRKLLRSASSYSPATYTQVRLLLELIPLQKNIPHLIKLGHYIRYGLVFYFISVLSLILTWIPFLIVSNRKTVVEAKFELQESSVGLSQKVDDAYNYMRQQGKLVAWHTTVVFITSAAHLPGLLCALSFTSHFFYLDPLWWASLEIGLELPIAILGNISLFLLYLLVSRQPPAHPVTETEGSAYPEKKTDS</sequence>
<protein>
    <submittedName>
        <fullName evidence="2">Uncharacterized protein</fullName>
    </submittedName>
</protein>
<feature type="transmembrane region" description="Helical" evidence="1">
    <location>
        <begin position="124"/>
        <end position="151"/>
    </location>
</feature>
<gene>
    <name evidence="2" type="ORF">CROQUDRAFT_662827</name>
</gene>
<evidence type="ECO:0000313" key="2">
    <source>
        <dbReference type="EMBL" id="KAG0142255.1"/>
    </source>
</evidence>
<evidence type="ECO:0000313" key="3">
    <source>
        <dbReference type="Proteomes" id="UP000886653"/>
    </source>
</evidence>
<dbReference type="AlphaFoldDB" id="A0A9P6T858"/>
<dbReference type="Proteomes" id="UP000886653">
    <property type="component" value="Unassembled WGS sequence"/>
</dbReference>
<feature type="transmembrane region" description="Helical" evidence="1">
    <location>
        <begin position="316"/>
        <end position="341"/>
    </location>
</feature>
<keyword evidence="3" id="KW-1185">Reference proteome</keyword>
<evidence type="ECO:0000256" key="1">
    <source>
        <dbReference type="SAM" id="Phobius"/>
    </source>
</evidence>
<name>A0A9P6T858_9BASI</name>